<dbReference type="GO" id="GO:0008932">
    <property type="term" value="F:lytic endotransglycosylase activity"/>
    <property type="evidence" value="ECO:0007669"/>
    <property type="project" value="UniProtKB-UniRule"/>
</dbReference>
<proteinExistence type="inferred from homology"/>
<dbReference type="GO" id="GO:0071555">
    <property type="term" value="P:cell wall organization"/>
    <property type="evidence" value="ECO:0007669"/>
    <property type="project" value="UniProtKB-KW"/>
</dbReference>
<evidence type="ECO:0000256" key="1">
    <source>
        <dbReference type="ARBA" id="ARBA00022475"/>
    </source>
</evidence>
<dbReference type="PANTHER" id="PTHR30518:SF2">
    <property type="entry name" value="ENDOLYTIC MUREIN TRANSGLYCOSYLASE"/>
    <property type="match status" value="1"/>
</dbReference>
<evidence type="ECO:0000256" key="3">
    <source>
        <dbReference type="ARBA" id="ARBA00022989"/>
    </source>
</evidence>
<dbReference type="EC" id="4.2.2.29" evidence="7"/>
<keyword evidence="7" id="KW-0997">Cell inner membrane</keyword>
<evidence type="ECO:0000313" key="9">
    <source>
        <dbReference type="Proteomes" id="UP000292120"/>
    </source>
</evidence>
<evidence type="ECO:0000256" key="7">
    <source>
        <dbReference type="HAMAP-Rule" id="MF_02065"/>
    </source>
</evidence>
<feature type="site" description="Important for catalytic activity" evidence="7">
    <location>
        <position position="228"/>
    </location>
</feature>
<dbReference type="AlphaFoldDB" id="A0A4Q9GWS7"/>
<dbReference type="Pfam" id="PF02618">
    <property type="entry name" value="YceG"/>
    <property type="match status" value="1"/>
</dbReference>
<dbReference type="HAMAP" id="MF_02065">
    <property type="entry name" value="MltG"/>
    <property type="match status" value="1"/>
</dbReference>
<dbReference type="InterPro" id="IPR003770">
    <property type="entry name" value="MLTG-like"/>
</dbReference>
<name>A0A4Q9GWS7_9BURK</name>
<evidence type="ECO:0000256" key="2">
    <source>
        <dbReference type="ARBA" id="ARBA00022692"/>
    </source>
</evidence>
<dbReference type="GO" id="GO:0005886">
    <property type="term" value="C:plasma membrane"/>
    <property type="evidence" value="ECO:0007669"/>
    <property type="project" value="UniProtKB-SubCell"/>
</dbReference>
<keyword evidence="9" id="KW-1185">Reference proteome</keyword>
<keyword evidence="1 7" id="KW-1003">Cell membrane</keyword>
<keyword evidence="3 7" id="KW-1133">Transmembrane helix</keyword>
<keyword evidence="2 7" id="KW-0812">Transmembrane</keyword>
<evidence type="ECO:0000313" key="8">
    <source>
        <dbReference type="EMBL" id="TBO28866.1"/>
    </source>
</evidence>
<comment type="function">
    <text evidence="7">Functions as a peptidoglycan terminase that cleaves nascent peptidoglycan strands endolytically to terminate their elongation.</text>
</comment>
<comment type="subcellular location">
    <subcellularLocation>
        <location evidence="7">Cell inner membrane</location>
        <topology evidence="7">Single-pass membrane protein</topology>
    </subcellularLocation>
</comment>
<dbReference type="Gene3D" id="3.30.1490.480">
    <property type="entry name" value="Endolytic murein transglycosylase"/>
    <property type="match status" value="1"/>
</dbReference>
<keyword evidence="5 7" id="KW-0456">Lyase</keyword>
<keyword evidence="4 7" id="KW-0472">Membrane</keyword>
<keyword evidence="6 7" id="KW-0961">Cell wall biogenesis/degradation</keyword>
<reference evidence="8 9" key="1">
    <citation type="submission" date="2019-02" db="EMBL/GenBank/DDBJ databases">
        <title>Aquabacterium sp. strain KMB7.</title>
        <authorList>
            <person name="Chen W.-M."/>
        </authorList>
    </citation>
    <scope>NUCLEOTIDE SEQUENCE [LARGE SCALE GENOMIC DNA]</scope>
    <source>
        <strain evidence="8 9">KMB7</strain>
    </source>
</reference>
<protein>
    <recommendedName>
        <fullName evidence="7">Endolytic murein transglycosylase</fullName>
        <ecNumber evidence="7">4.2.2.29</ecNumber>
    </recommendedName>
    <alternativeName>
        <fullName evidence="7">Peptidoglycan lytic transglycosylase</fullName>
    </alternativeName>
    <alternativeName>
        <fullName evidence="7">Peptidoglycan polymerization terminase</fullName>
    </alternativeName>
</protein>
<dbReference type="OrthoDB" id="9814591at2"/>
<evidence type="ECO:0000256" key="5">
    <source>
        <dbReference type="ARBA" id="ARBA00023239"/>
    </source>
</evidence>
<gene>
    <name evidence="7 8" type="primary">mltG</name>
    <name evidence="8" type="ORF">EYS42_14525</name>
</gene>
<dbReference type="Proteomes" id="UP000292120">
    <property type="component" value="Unassembled WGS sequence"/>
</dbReference>
<comment type="similarity">
    <text evidence="7">Belongs to the transglycosylase MltG family.</text>
</comment>
<dbReference type="EMBL" id="SIXI01000006">
    <property type="protein sequence ID" value="TBO28866.1"/>
    <property type="molecule type" value="Genomic_DNA"/>
</dbReference>
<evidence type="ECO:0000256" key="4">
    <source>
        <dbReference type="ARBA" id="ARBA00023136"/>
    </source>
</evidence>
<dbReference type="GO" id="GO:0009252">
    <property type="term" value="P:peptidoglycan biosynthetic process"/>
    <property type="evidence" value="ECO:0007669"/>
    <property type="project" value="UniProtKB-UniRule"/>
</dbReference>
<dbReference type="CDD" id="cd08010">
    <property type="entry name" value="MltG_like"/>
    <property type="match status" value="1"/>
</dbReference>
<feature type="transmembrane region" description="Helical" evidence="7">
    <location>
        <begin position="12"/>
        <end position="39"/>
    </location>
</feature>
<accession>A0A4Q9GWS7</accession>
<dbReference type="RefSeq" id="WP_130968957.1">
    <property type="nucleotide sequence ID" value="NZ_SIXI01000006.1"/>
</dbReference>
<dbReference type="PANTHER" id="PTHR30518">
    <property type="entry name" value="ENDOLYTIC MUREIN TRANSGLYCOSYLASE"/>
    <property type="match status" value="1"/>
</dbReference>
<sequence>MLGERAGRQGGFGLLRFVWGVALLALLAVALLFGGGWLWTQQPMSLSQETAEVSVEPGMTPRATAQAWVDAGVQTDPWLLYQWFRWSGQARQIKAGSYEIGHGVSPQRLLRIMVQGDESLSTVKLIEGWTFRKWRQVLSEAEGLRIETAAMSDAELMAALGSPDVAPEGQFFPDTYAYAKGSTDLAVMRRAHRAMKRQLEDAWAQRQPGLKLQTPQEALILASIIEKETGHEDDRGLVSSVFNNRLKIGMPLQTDPTVIYGLGDAFDGNLRKIDLQMDTPFNTYTRGGLPPTPIAMPGRASLMAAVQPEPSRALYFVASGGGRSAFSETLAEHNRAVNRYQRNRP</sequence>
<organism evidence="8 9">
    <name type="scientific">Aquabacterium lacunae</name>
    <dbReference type="NCBI Taxonomy" id="2528630"/>
    <lineage>
        <taxon>Bacteria</taxon>
        <taxon>Pseudomonadati</taxon>
        <taxon>Pseudomonadota</taxon>
        <taxon>Betaproteobacteria</taxon>
        <taxon>Burkholderiales</taxon>
        <taxon>Aquabacterium</taxon>
    </lineage>
</organism>
<evidence type="ECO:0000256" key="6">
    <source>
        <dbReference type="ARBA" id="ARBA00023316"/>
    </source>
</evidence>
<dbReference type="NCBIfam" id="TIGR00247">
    <property type="entry name" value="endolytic transglycosylase MltG"/>
    <property type="match status" value="1"/>
</dbReference>
<dbReference type="Gene3D" id="3.30.160.60">
    <property type="entry name" value="Classic Zinc Finger"/>
    <property type="match status" value="1"/>
</dbReference>
<comment type="catalytic activity">
    <reaction evidence="7">
        <text>a peptidoglycan chain = a peptidoglycan chain with N-acetyl-1,6-anhydromuramyl-[peptide] at the reducing end + a peptidoglycan chain with N-acetylglucosamine at the non-reducing end.</text>
        <dbReference type="EC" id="4.2.2.29"/>
    </reaction>
</comment>
<comment type="caution">
    <text evidence="8">The sequence shown here is derived from an EMBL/GenBank/DDBJ whole genome shotgun (WGS) entry which is preliminary data.</text>
</comment>